<dbReference type="EMBL" id="MN739988">
    <property type="protein sequence ID" value="QHT81696.1"/>
    <property type="molecule type" value="Genomic_DNA"/>
</dbReference>
<evidence type="ECO:0000256" key="1">
    <source>
        <dbReference type="SAM" id="Phobius"/>
    </source>
</evidence>
<organism evidence="2">
    <name type="scientific">viral metagenome</name>
    <dbReference type="NCBI Taxonomy" id="1070528"/>
    <lineage>
        <taxon>unclassified sequences</taxon>
        <taxon>metagenomes</taxon>
        <taxon>organismal metagenomes</taxon>
    </lineage>
</organism>
<feature type="transmembrane region" description="Helical" evidence="1">
    <location>
        <begin position="120"/>
        <end position="140"/>
    </location>
</feature>
<reference evidence="2" key="1">
    <citation type="journal article" date="2020" name="Nature">
        <title>Giant virus diversity and host interactions through global metagenomics.</title>
        <authorList>
            <person name="Schulz F."/>
            <person name="Roux S."/>
            <person name="Paez-Espino D."/>
            <person name="Jungbluth S."/>
            <person name="Walsh D.A."/>
            <person name="Denef V.J."/>
            <person name="McMahon K.D."/>
            <person name="Konstantinidis K.T."/>
            <person name="Eloe-Fadrosh E.A."/>
            <person name="Kyrpides N.C."/>
            <person name="Woyke T."/>
        </authorList>
    </citation>
    <scope>NUCLEOTIDE SEQUENCE</scope>
    <source>
        <strain evidence="2">GVMAG-M-3300023184-13</strain>
    </source>
</reference>
<accession>A0A6C0HNG0</accession>
<evidence type="ECO:0000313" key="2">
    <source>
        <dbReference type="EMBL" id="QHT81696.1"/>
    </source>
</evidence>
<feature type="transmembrane region" description="Helical" evidence="1">
    <location>
        <begin position="56"/>
        <end position="73"/>
    </location>
</feature>
<feature type="transmembrane region" description="Helical" evidence="1">
    <location>
        <begin position="6"/>
        <end position="36"/>
    </location>
</feature>
<keyword evidence="1" id="KW-0812">Transmembrane</keyword>
<dbReference type="AlphaFoldDB" id="A0A6C0HNG0"/>
<name>A0A6C0HNG0_9ZZZZ</name>
<feature type="transmembrane region" description="Helical" evidence="1">
    <location>
        <begin position="79"/>
        <end position="99"/>
    </location>
</feature>
<sequence>MSNTPIGLFIGIGFAFVIIFIVLSILSFAVPCMILYYVYKLDDPKCDCVMDWRNPFIKYWTIATLFIICINASLGTNPIIMIITSIMTAVGVYALFTYIGDINEKQCKCAIDNMPFINNFLYYYRWLMIIGVFVSFSGALKLAASSNGKQWLSFHKPEHKNTDGFKTYSYTTVGKKGSKDYKRINT</sequence>
<keyword evidence="1" id="KW-1133">Transmembrane helix</keyword>
<keyword evidence="1" id="KW-0472">Membrane</keyword>
<protein>
    <submittedName>
        <fullName evidence="2">Uncharacterized protein</fullName>
    </submittedName>
</protein>
<proteinExistence type="predicted"/>